<dbReference type="CDD" id="cd03392">
    <property type="entry name" value="PAP2_like_2"/>
    <property type="match status" value="1"/>
</dbReference>
<dbReference type="RefSeq" id="WP_254157794.1">
    <property type="nucleotide sequence ID" value="NZ_JAHESD010000114.1"/>
</dbReference>
<dbReference type="InterPro" id="IPR000326">
    <property type="entry name" value="PAP2/HPO"/>
</dbReference>
<dbReference type="Gene3D" id="1.20.144.10">
    <property type="entry name" value="Phosphatidic acid phosphatase type 2/haloperoxidase"/>
    <property type="match status" value="1"/>
</dbReference>
<feature type="transmembrane region" description="Helical" evidence="1">
    <location>
        <begin position="156"/>
        <end position="174"/>
    </location>
</feature>
<reference evidence="3 4" key="1">
    <citation type="submission" date="2021-05" db="EMBL/GenBank/DDBJ databases">
        <title>A Polyphasic approach of four new species of the genus Ohtaekwangia: Ohtaekwangia histidinii sp. nov., Ohtaekwangia cretensis sp. nov., Ohtaekwangia indiensis sp. nov., Ohtaekwangia reichenbachii sp. nov. from diverse environment.</title>
        <authorList>
            <person name="Octaviana S."/>
        </authorList>
    </citation>
    <scope>NUCLEOTIDE SEQUENCE [LARGE SCALE GENOMIC DNA]</scope>
    <source>
        <strain evidence="3 4">PWU20</strain>
    </source>
</reference>
<evidence type="ECO:0000259" key="2">
    <source>
        <dbReference type="SMART" id="SM00014"/>
    </source>
</evidence>
<protein>
    <submittedName>
        <fullName evidence="3">Phosphatase PAP2 family protein</fullName>
    </submittedName>
</protein>
<comment type="caution">
    <text evidence="3">The sequence shown here is derived from an EMBL/GenBank/DDBJ whole genome shotgun (WGS) entry which is preliminary data.</text>
</comment>
<name>A0ABS5VYF5_9BACT</name>
<dbReference type="PANTHER" id="PTHR14969">
    <property type="entry name" value="SPHINGOSINE-1-PHOSPHATE PHOSPHOHYDROLASE"/>
    <property type="match status" value="1"/>
</dbReference>
<dbReference type="EMBL" id="JAHESD010000114">
    <property type="protein sequence ID" value="MBT1706450.1"/>
    <property type="molecule type" value="Genomic_DNA"/>
</dbReference>
<evidence type="ECO:0000256" key="1">
    <source>
        <dbReference type="SAM" id="Phobius"/>
    </source>
</evidence>
<keyword evidence="1" id="KW-1133">Transmembrane helix</keyword>
<proteinExistence type="predicted"/>
<dbReference type="InterPro" id="IPR036938">
    <property type="entry name" value="PAP2/HPO_sf"/>
</dbReference>
<feature type="transmembrane region" description="Helical" evidence="1">
    <location>
        <begin position="27"/>
        <end position="48"/>
    </location>
</feature>
<dbReference type="SUPFAM" id="SSF48317">
    <property type="entry name" value="Acid phosphatase/Vanadium-dependent haloperoxidase"/>
    <property type="match status" value="1"/>
</dbReference>
<gene>
    <name evidence="3" type="ORF">KK060_24440</name>
</gene>
<dbReference type="Proteomes" id="UP000772618">
    <property type="component" value="Unassembled WGS sequence"/>
</dbReference>
<evidence type="ECO:0000313" key="4">
    <source>
        <dbReference type="Proteomes" id="UP000772618"/>
    </source>
</evidence>
<dbReference type="PANTHER" id="PTHR14969:SF13">
    <property type="entry name" value="AT30094P"/>
    <property type="match status" value="1"/>
</dbReference>
<dbReference type="Pfam" id="PF01569">
    <property type="entry name" value="PAP2"/>
    <property type="match status" value="1"/>
</dbReference>
<keyword evidence="4" id="KW-1185">Reference proteome</keyword>
<organism evidence="3 4">
    <name type="scientific">Chryseosolibacter indicus</name>
    <dbReference type="NCBI Taxonomy" id="2782351"/>
    <lineage>
        <taxon>Bacteria</taxon>
        <taxon>Pseudomonadati</taxon>
        <taxon>Bacteroidota</taxon>
        <taxon>Cytophagia</taxon>
        <taxon>Cytophagales</taxon>
        <taxon>Chryseotaleaceae</taxon>
        <taxon>Chryseosolibacter</taxon>
    </lineage>
</organism>
<feature type="transmembrane region" description="Helical" evidence="1">
    <location>
        <begin position="181"/>
        <end position="204"/>
    </location>
</feature>
<keyword evidence="1" id="KW-0812">Transmembrane</keyword>
<feature type="transmembrane region" description="Helical" evidence="1">
    <location>
        <begin position="92"/>
        <end position="109"/>
    </location>
</feature>
<evidence type="ECO:0000313" key="3">
    <source>
        <dbReference type="EMBL" id="MBT1706450.1"/>
    </source>
</evidence>
<keyword evidence="1" id="KW-0472">Membrane</keyword>
<accession>A0ABS5VYF5</accession>
<sequence>MRDRIIEIIRWIRKFTKEQLHSKNEDLPYYISIIVAIVIFGFALKVFVELADELAENELVYFDDAVSSYIISYRSPFLTTIFQYVTDLGDRYTYIALIIALGFFFYFYLRKWMYTLQITAVLILATLSNIALKRAINRPRPITEHLVTVNSLSFPSGHSMSAMAFYGFLIYLCFRIKMHKALRLALVILLSLLILSIGISRIYLGVHYPSDVLAGYMGGLLWITLCIIIFNIVDLLRKRRTARN</sequence>
<feature type="transmembrane region" description="Helical" evidence="1">
    <location>
        <begin position="216"/>
        <end position="236"/>
    </location>
</feature>
<feature type="domain" description="Phosphatidic acid phosphatase type 2/haloperoxidase" evidence="2">
    <location>
        <begin position="115"/>
        <end position="227"/>
    </location>
</feature>
<dbReference type="SMART" id="SM00014">
    <property type="entry name" value="acidPPc"/>
    <property type="match status" value="1"/>
</dbReference>
<feature type="transmembrane region" description="Helical" evidence="1">
    <location>
        <begin position="116"/>
        <end position="136"/>
    </location>
</feature>